<feature type="transmembrane region" description="Helical" evidence="6">
    <location>
        <begin position="250"/>
        <end position="270"/>
    </location>
</feature>
<evidence type="ECO:0000313" key="8">
    <source>
        <dbReference type="Proteomes" id="UP000245288"/>
    </source>
</evidence>
<keyword evidence="4 6" id="KW-1133">Transmembrane helix</keyword>
<dbReference type="AlphaFoldDB" id="A0A2V1JUU9"/>
<feature type="transmembrane region" description="Helical" evidence="6">
    <location>
        <begin position="291"/>
        <end position="311"/>
    </location>
</feature>
<dbReference type="OrthoDB" id="9815702at2"/>
<evidence type="ECO:0000256" key="1">
    <source>
        <dbReference type="ARBA" id="ARBA00004651"/>
    </source>
</evidence>
<proteinExistence type="predicted"/>
<feature type="transmembrane region" description="Helical" evidence="6">
    <location>
        <begin position="358"/>
        <end position="378"/>
    </location>
</feature>
<evidence type="ECO:0000256" key="2">
    <source>
        <dbReference type="ARBA" id="ARBA00022475"/>
    </source>
</evidence>
<keyword evidence="8" id="KW-1185">Reference proteome</keyword>
<feature type="transmembrane region" description="Helical" evidence="6">
    <location>
        <begin position="12"/>
        <end position="32"/>
    </location>
</feature>
<evidence type="ECO:0000313" key="7">
    <source>
        <dbReference type="EMBL" id="PWE87584.1"/>
    </source>
</evidence>
<feature type="transmembrane region" description="Helical" evidence="6">
    <location>
        <begin position="443"/>
        <end position="464"/>
    </location>
</feature>
<keyword evidence="2" id="KW-1003">Cell membrane</keyword>
<dbReference type="PANTHER" id="PTHR30250">
    <property type="entry name" value="PST FAMILY PREDICTED COLANIC ACID TRANSPORTER"/>
    <property type="match status" value="1"/>
</dbReference>
<comment type="caution">
    <text evidence="7">The sequence shown here is derived from an EMBL/GenBank/DDBJ whole genome shotgun (WGS) entry which is preliminary data.</text>
</comment>
<name>A0A2V1JUU9_EUBRA</name>
<feature type="transmembrane region" description="Helical" evidence="6">
    <location>
        <begin position="331"/>
        <end position="351"/>
    </location>
</feature>
<dbReference type="Pfam" id="PF01943">
    <property type="entry name" value="Polysacc_synt"/>
    <property type="match status" value="1"/>
</dbReference>
<gene>
    <name evidence="7" type="ORF">LG34_02840</name>
</gene>
<keyword evidence="5 6" id="KW-0472">Membrane</keyword>
<feature type="transmembrane region" description="Helical" evidence="6">
    <location>
        <begin position="171"/>
        <end position="193"/>
    </location>
</feature>
<organism evidence="7 8">
    <name type="scientific">Eubacterium ramulus</name>
    <dbReference type="NCBI Taxonomy" id="39490"/>
    <lineage>
        <taxon>Bacteria</taxon>
        <taxon>Bacillati</taxon>
        <taxon>Bacillota</taxon>
        <taxon>Clostridia</taxon>
        <taxon>Eubacteriales</taxon>
        <taxon>Eubacteriaceae</taxon>
        <taxon>Eubacterium</taxon>
    </lineage>
</organism>
<dbReference type="CDD" id="cd13128">
    <property type="entry name" value="MATE_Wzx_like"/>
    <property type="match status" value="1"/>
</dbReference>
<dbReference type="GO" id="GO:0005886">
    <property type="term" value="C:plasma membrane"/>
    <property type="evidence" value="ECO:0007669"/>
    <property type="project" value="UniProtKB-SubCell"/>
</dbReference>
<feature type="transmembrane region" description="Helical" evidence="6">
    <location>
        <begin position="44"/>
        <end position="66"/>
    </location>
</feature>
<protein>
    <submittedName>
        <fullName evidence="7">Transporter</fullName>
    </submittedName>
</protein>
<evidence type="ECO:0000256" key="4">
    <source>
        <dbReference type="ARBA" id="ARBA00022989"/>
    </source>
</evidence>
<dbReference type="InterPro" id="IPR050833">
    <property type="entry name" value="Poly_Biosynth_Transport"/>
</dbReference>
<comment type="subcellular location">
    <subcellularLocation>
        <location evidence="1">Cell membrane</location>
        <topology evidence="1">Multi-pass membrane protein</topology>
    </subcellularLocation>
</comment>
<sequence>MVKIKSVKVNFIMNMILTASTFIFPLITLPYITRVLSVEGVGKVNVATSIAQYFSMVAMLGVPTYGIRACAQVRDDREKLTKTVQEILLLNLLISVFVYAAYFVAIWKVPKIHNDAALYWIMSSTIIFNVIGVEWLYKGLEQYTYITVRSIIFKAIGLVLMFLFVRHQGDYVIYGAISIVATVGSNFLNFINLRKYVNLRPVGHYDLKHHFKEVMIFFAMAAATTIYTNLDNVMLGFLKNETQAGYYGTSIKIKGLLVSFVTALSTVLLPRVSYYIERGMKEEFKRVSRKALHFVVLLALPVTVYFILYSRESIFLLASKTYENSIIPMQIIMPTVLLIGLTNVLGLQIMVPIGKEKMVFYSVLAGGIADFVANMIFIPTMSAAGAALGTLIAETVVLIVQLIVLRDWIRDLFSEVQWVKACVSTAVAGVACYGVKALNLSNFIALVISVCVFGAVYAVLLLIMREPLFLEVLQDVLHGKVKRGKAEKDGE</sequence>
<feature type="transmembrane region" description="Helical" evidence="6">
    <location>
        <begin position="214"/>
        <end position="230"/>
    </location>
</feature>
<reference evidence="7 8" key="1">
    <citation type="submission" date="2014-09" db="EMBL/GenBank/DDBJ databases">
        <title>Butyrate-producing bacteria isolated from human gut.</title>
        <authorList>
            <person name="Zhang Q."/>
            <person name="Zhao L."/>
        </authorList>
    </citation>
    <scope>NUCLEOTIDE SEQUENCE [LARGE SCALE GENOMIC DNA]</scope>
    <source>
        <strain evidence="7 8">21</strain>
    </source>
</reference>
<dbReference type="Proteomes" id="UP000245288">
    <property type="component" value="Unassembled WGS sequence"/>
</dbReference>
<evidence type="ECO:0000256" key="6">
    <source>
        <dbReference type="SAM" id="Phobius"/>
    </source>
</evidence>
<evidence type="ECO:0000256" key="3">
    <source>
        <dbReference type="ARBA" id="ARBA00022692"/>
    </source>
</evidence>
<feature type="transmembrane region" description="Helical" evidence="6">
    <location>
        <begin position="144"/>
        <end position="165"/>
    </location>
</feature>
<dbReference type="EMBL" id="JRFU01000028">
    <property type="protein sequence ID" value="PWE87584.1"/>
    <property type="molecule type" value="Genomic_DNA"/>
</dbReference>
<accession>A0A2V1JUU9</accession>
<evidence type="ECO:0000256" key="5">
    <source>
        <dbReference type="ARBA" id="ARBA00023136"/>
    </source>
</evidence>
<feature type="transmembrane region" description="Helical" evidence="6">
    <location>
        <begin position="384"/>
        <end position="405"/>
    </location>
</feature>
<keyword evidence="3 6" id="KW-0812">Transmembrane</keyword>
<dbReference type="InterPro" id="IPR002797">
    <property type="entry name" value="Polysacc_synth"/>
</dbReference>
<dbReference type="RefSeq" id="WP_109214763.1">
    <property type="nucleotide sequence ID" value="NZ_CABMEW010000007.1"/>
</dbReference>
<feature type="transmembrane region" description="Helical" evidence="6">
    <location>
        <begin position="117"/>
        <end position="137"/>
    </location>
</feature>
<feature type="transmembrane region" description="Helical" evidence="6">
    <location>
        <begin position="87"/>
        <end position="105"/>
    </location>
</feature>
<dbReference type="PANTHER" id="PTHR30250:SF11">
    <property type="entry name" value="O-ANTIGEN TRANSPORTER-RELATED"/>
    <property type="match status" value="1"/>
</dbReference>